<protein>
    <submittedName>
        <fullName evidence="2">Uncharacterized protein</fullName>
    </submittedName>
</protein>
<evidence type="ECO:0000313" key="2">
    <source>
        <dbReference type="EnsemblPlants" id="TuG1812G0400000335.01.T01.cds304851"/>
    </source>
</evidence>
<sequence length="134" mass="14024">IGSGCSPHRRQCAPRRWTQLPCSTSSIPAGTAAFVGGPGRGTVVAARRPAPRRRPARGSPSPPAPTMFSGGQAHGATPSTLVMPLPMAMLLGHIRSAAGLLYRLHTPLGSGQPFRRCCVTLVASRQTTSTNKFL</sequence>
<evidence type="ECO:0000256" key="1">
    <source>
        <dbReference type="SAM" id="MobiDB-lite"/>
    </source>
</evidence>
<reference evidence="3" key="1">
    <citation type="journal article" date="2013" name="Nature">
        <title>Draft genome of the wheat A-genome progenitor Triticum urartu.</title>
        <authorList>
            <person name="Ling H.Q."/>
            <person name="Zhao S."/>
            <person name="Liu D."/>
            <person name="Wang J."/>
            <person name="Sun H."/>
            <person name="Zhang C."/>
            <person name="Fan H."/>
            <person name="Li D."/>
            <person name="Dong L."/>
            <person name="Tao Y."/>
            <person name="Gao C."/>
            <person name="Wu H."/>
            <person name="Li Y."/>
            <person name="Cui Y."/>
            <person name="Guo X."/>
            <person name="Zheng S."/>
            <person name="Wang B."/>
            <person name="Yu K."/>
            <person name="Liang Q."/>
            <person name="Yang W."/>
            <person name="Lou X."/>
            <person name="Chen J."/>
            <person name="Feng M."/>
            <person name="Jian J."/>
            <person name="Zhang X."/>
            <person name="Luo G."/>
            <person name="Jiang Y."/>
            <person name="Liu J."/>
            <person name="Wang Z."/>
            <person name="Sha Y."/>
            <person name="Zhang B."/>
            <person name="Wu H."/>
            <person name="Tang D."/>
            <person name="Shen Q."/>
            <person name="Xue P."/>
            <person name="Zou S."/>
            <person name="Wang X."/>
            <person name="Liu X."/>
            <person name="Wang F."/>
            <person name="Yang Y."/>
            <person name="An X."/>
            <person name="Dong Z."/>
            <person name="Zhang K."/>
            <person name="Zhang X."/>
            <person name="Luo M.C."/>
            <person name="Dvorak J."/>
            <person name="Tong Y."/>
            <person name="Wang J."/>
            <person name="Yang H."/>
            <person name="Li Z."/>
            <person name="Wang D."/>
            <person name="Zhang A."/>
            <person name="Wang J."/>
        </authorList>
    </citation>
    <scope>NUCLEOTIDE SEQUENCE</scope>
    <source>
        <strain evidence="3">cv. G1812</strain>
    </source>
</reference>
<reference evidence="2" key="2">
    <citation type="submission" date="2018-03" db="EMBL/GenBank/DDBJ databases">
        <title>The Triticum urartu genome reveals the dynamic nature of wheat genome evolution.</title>
        <authorList>
            <person name="Ling H."/>
            <person name="Ma B."/>
            <person name="Shi X."/>
            <person name="Liu H."/>
            <person name="Dong L."/>
            <person name="Sun H."/>
            <person name="Cao Y."/>
            <person name="Gao Q."/>
            <person name="Zheng S."/>
            <person name="Li Y."/>
            <person name="Yu Y."/>
            <person name="Du H."/>
            <person name="Qi M."/>
            <person name="Li Y."/>
            <person name="Yu H."/>
            <person name="Cui Y."/>
            <person name="Wang N."/>
            <person name="Chen C."/>
            <person name="Wu H."/>
            <person name="Zhao Y."/>
            <person name="Zhang J."/>
            <person name="Li Y."/>
            <person name="Zhou W."/>
            <person name="Zhang B."/>
            <person name="Hu W."/>
            <person name="Eijk M."/>
            <person name="Tang J."/>
            <person name="Witsenboer H."/>
            <person name="Zhao S."/>
            <person name="Li Z."/>
            <person name="Zhang A."/>
            <person name="Wang D."/>
            <person name="Liang C."/>
        </authorList>
    </citation>
    <scope>NUCLEOTIDE SEQUENCE [LARGE SCALE GENOMIC DNA]</scope>
    <source>
        <strain evidence="2">cv. G1812</strain>
    </source>
</reference>
<evidence type="ECO:0000313" key="3">
    <source>
        <dbReference type="Proteomes" id="UP000015106"/>
    </source>
</evidence>
<reference evidence="2" key="3">
    <citation type="submission" date="2022-06" db="UniProtKB">
        <authorList>
            <consortium name="EnsemblPlants"/>
        </authorList>
    </citation>
    <scope>IDENTIFICATION</scope>
</reference>
<dbReference type="EnsemblPlants" id="TuG1812G0400000335.01.T01">
    <property type="protein sequence ID" value="TuG1812G0400000335.01.T01.cds304851"/>
    <property type="gene ID" value="TuG1812G0400000335.01"/>
</dbReference>
<dbReference type="Proteomes" id="UP000015106">
    <property type="component" value="Chromosome 4"/>
</dbReference>
<dbReference type="AlphaFoldDB" id="A0A8R7U4W6"/>
<name>A0A8R7U4W6_TRIUA</name>
<proteinExistence type="predicted"/>
<organism evidence="2 3">
    <name type="scientific">Triticum urartu</name>
    <name type="common">Red wild einkorn</name>
    <name type="synonym">Crithodium urartu</name>
    <dbReference type="NCBI Taxonomy" id="4572"/>
    <lineage>
        <taxon>Eukaryota</taxon>
        <taxon>Viridiplantae</taxon>
        <taxon>Streptophyta</taxon>
        <taxon>Embryophyta</taxon>
        <taxon>Tracheophyta</taxon>
        <taxon>Spermatophyta</taxon>
        <taxon>Magnoliopsida</taxon>
        <taxon>Liliopsida</taxon>
        <taxon>Poales</taxon>
        <taxon>Poaceae</taxon>
        <taxon>BOP clade</taxon>
        <taxon>Pooideae</taxon>
        <taxon>Triticodae</taxon>
        <taxon>Triticeae</taxon>
        <taxon>Triticinae</taxon>
        <taxon>Triticum</taxon>
    </lineage>
</organism>
<dbReference type="Gramene" id="TuG1812G0400000335.01.T01">
    <property type="protein sequence ID" value="TuG1812G0400000335.01.T01.cds304851"/>
    <property type="gene ID" value="TuG1812G0400000335.01"/>
</dbReference>
<accession>A0A8R7U4W6</accession>
<keyword evidence="3" id="KW-1185">Reference proteome</keyword>
<feature type="region of interest" description="Disordered" evidence="1">
    <location>
        <begin position="33"/>
        <end position="79"/>
    </location>
</feature>